<gene>
    <name evidence="1" type="ORF">MRATA1EN22A_LOCUS18253</name>
</gene>
<evidence type="ECO:0000313" key="1">
    <source>
        <dbReference type="EMBL" id="CAN0420655.1"/>
    </source>
</evidence>
<organism evidence="1 2">
    <name type="scientific">Rangifer tarandus platyrhynchus</name>
    <name type="common">Svalbard reindeer</name>
    <dbReference type="NCBI Taxonomy" id="3082113"/>
    <lineage>
        <taxon>Eukaryota</taxon>
        <taxon>Metazoa</taxon>
        <taxon>Chordata</taxon>
        <taxon>Craniata</taxon>
        <taxon>Vertebrata</taxon>
        <taxon>Euteleostomi</taxon>
        <taxon>Mammalia</taxon>
        <taxon>Eutheria</taxon>
        <taxon>Laurasiatheria</taxon>
        <taxon>Artiodactyla</taxon>
        <taxon>Ruminantia</taxon>
        <taxon>Pecora</taxon>
        <taxon>Cervidae</taxon>
        <taxon>Odocoileinae</taxon>
        <taxon>Rangifer</taxon>
    </lineage>
</organism>
<reference evidence="1" key="1">
    <citation type="submission" date="2023-05" db="EMBL/GenBank/DDBJ databases">
        <authorList>
            <consortium name="ELIXIR-Norway"/>
        </authorList>
    </citation>
    <scope>NUCLEOTIDE SEQUENCE</scope>
</reference>
<dbReference type="Proteomes" id="UP001162501">
    <property type="component" value="Chromosome 3"/>
</dbReference>
<name>A0AC59ZGK1_RANTA</name>
<dbReference type="EMBL" id="OX596087">
    <property type="protein sequence ID" value="CAN0420655.1"/>
    <property type="molecule type" value="Genomic_DNA"/>
</dbReference>
<accession>A0AC59ZGK1</accession>
<evidence type="ECO:0000313" key="2">
    <source>
        <dbReference type="Proteomes" id="UP001162501"/>
    </source>
</evidence>
<sequence length="100" mass="10592">MPSKSLKLHPFLCLLPSLPVPGQLGSTASCRGLQGHQILVLLSSLNFGPNSPSCQCCPWVSRTPLLPAALSSAHSQPHAALWVTSFQVTPAGYQICPQMS</sequence>
<proteinExistence type="predicted"/>
<reference evidence="1" key="2">
    <citation type="submission" date="2025-03" db="EMBL/GenBank/DDBJ databases">
        <authorList>
            <consortium name="ELIXIR-Norway"/>
            <consortium name="Elixir Norway"/>
        </authorList>
    </citation>
    <scope>NUCLEOTIDE SEQUENCE</scope>
</reference>
<protein>
    <submittedName>
        <fullName evidence="1">Uncharacterized protein</fullName>
    </submittedName>
</protein>